<keyword evidence="2 5" id="KW-0812">Transmembrane</keyword>
<evidence type="ECO:0000313" key="8">
    <source>
        <dbReference type="EMBL" id="GIY51553.1"/>
    </source>
</evidence>
<feature type="transmembrane region" description="Helical" evidence="6">
    <location>
        <begin position="99"/>
        <end position="118"/>
    </location>
</feature>
<evidence type="ECO:0000256" key="5">
    <source>
        <dbReference type="PROSITE-ProRule" id="PRU00581"/>
    </source>
</evidence>
<feature type="transmembrane region" description="Helical" evidence="6">
    <location>
        <begin position="23"/>
        <end position="43"/>
    </location>
</feature>
<evidence type="ECO:0000313" key="9">
    <source>
        <dbReference type="Proteomes" id="UP001054945"/>
    </source>
</evidence>
<dbReference type="InterPro" id="IPR008253">
    <property type="entry name" value="Marvel"/>
</dbReference>
<evidence type="ECO:0000259" key="7">
    <source>
        <dbReference type="PROSITE" id="PS51225"/>
    </source>
</evidence>
<name>A0AAV4U1E1_CAEEX</name>
<dbReference type="PANTHER" id="PTHR22776">
    <property type="entry name" value="MARVEL-CONTAINING POTENTIAL LIPID RAFT-ASSOCIATED PROTEIN"/>
    <property type="match status" value="1"/>
</dbReference>
<comment type="subcellular location">
    <subcellularLocation>
        <location evidence="1">Membrane</location>
        <topology evidence="1">Multi-pass membrane protein</topology>
    </subcellularLocation>
</comment>
<evidence type="ECO:0000256" key="2">
    <source>
        <dbReference type="ARBA" id="ARBA00022692"/>
    </source>
</evidence>
<evidence type="ECO:0000256" key="6">
    <source>
        <dbReference type="SAM" id="Phobius"/>
    </source>
</evidence>
<keyword evidence="3 6" id="KW-1133">Transmembrane helix</keyword>
<keyword evidence="4 5" id="KW-0472">Membrane</keyword>
<evidence type="ECO:0000256" key="3">
    <source>
        <dbReference type="ARBA" id="ARBA00022989"/>
    </source>
</evidence>
<dbReference type="InterPro" id="IPR050578">
    <property type="entry name" value="MARVEL-CKLF_proteins"/>
</dbReference>
<gene>
    <name evidence="8" type="primary">AVEN_245291_1</name>
    <name evidence="8" type="ORF">CEXT_279021</name>
</gene>
<proteinExistence type="predicted"/>
<dbReference type="PROSITE" id="PS51225">
    <property type="entry name" value="MARVEL"/>
    <property type="match status" value="1"/>
</dbReference>
<feature type="transmembrane region" description="Helical" evidence="6">
    <location>
        <begin position="63"/>
        <end position="87"/>
    </location>
</feature>
<accession>A0AAV4U1E1</accession>
<sequence length="169" mass="18353">MPSEPSCKEYECNPSFLGNATGILKVVETIISLICFGLILHYFRALNSDRSYGGSALDQGAGFMFCVSFGFFLSSALMLIGGLMHPYTAHILPRTIFESLHHLFAGILFIAASTYLLIQSLQKNNDLKAYIGISDPGYNGKMAAAVLGMINGILHGLSQNLTNKIRKQG</sequence>
<comment type="caution">
    <text evidence="8">The sequence shown here is derived from an EMBL/GenBank/DDBJ whole genome shotgun (WGS) entry which is preliminary data.</text>
</comment>
<keyword evidence="9" id="KW-1185">Reference proteome</keyword>
<reference evidence="8 9" key="1">
    <citation type="submission" date="2021-06" db="EMBL/GenBank/DDBJ databases">
        <title>Caerostris extrusa draft genome.</title>
        <authorList>
            <person name="Kono N."/>
            <person name="Arakawa K."/>
        </authorList>
    </citation>
    <scope>NUCLEOTIDE SEQUENCE [LARGE SCALE GENOMIC DNA]</scope>
</reference>
<dbReference type="Pfam" id="PF01284">
    <property type="entry name" value="MARVEL"/>
    <property type="match status" value="1"/>
</dbReference>
<organism evidence="8 9">
    <name type="scientific">Caerostris extrusa</name>
    <name type="common">Bark spider</name>
    <name type="synonym">Caerostris bankana</name>
    <dbReference type="NCBI Taxonomy" id="172846"/>
    <lineage>
        <taxon>Eukaryota</taxon>
        <taxon>Metazoa</taxon>
        <taxon>Ecdysozoa</taxon>
        <taxon>Arthropoda</taxon>
        <taxon>Chelicerata</taxon>
        <taxon>Arachnida</taxon>
        <taxon>Araneae</taxon>
        <taxon>Araneomorphae</taxon>
        <taxon>Entelegynae</taxon>
        <taxon>Araneoidea</taxon>
        <taxon>Araneidae</taxon>
        <taxon>Caerostris</taxon>
    </lineage>
</organism>
<evidence type="ECO:0000256" key="1">
    <source>
        <dbReference type="ARBA" id="ARBA00004141"/>
    </source>
</evidence>
<dbReference type="EMBL" id="BPLR01012125">
    <property type="protein sequence ID" value="GIY51553.1"/>
    <property type="molecule type" value="Genomic_DNA"/>
</dbReference>
<dbReference type="Proteomes" id="UP001054945">
    <property type="component" value="Unassembled WGS sequence"/>
</dbReference>
<feature type="domain" description="MARVEL" evidence="7">
    <location>
        <begin position="16"/>
        <end position="167"/>
    </location>
</feature>
<dbReference type="AlphaFoldDB" id="A0AAV4U1E1"/>
<dbReference type="PANTHER" id="PTHR22776:SF49">
    <property type="entry name" value="MARVEL DOMAIN-CONTAINING PROTEIN"/>
    <property type="match status" value="1"/>
</dbReference>
<protein>
    <submittedName>
        <fullName evidence="8">MARVEL domain-containing protein</fullName>
    </submittedName>
</protein>
<dbReference type="GO" id="GO:0016020">
    <property type="term" value="C:membrane"/>
    <property type="evidence" value="ECO:0007669"/>
    <property type="project" value="UniProtKB-SubCell"/>
</dbReference>
<evidence type="ECO:0000256" key="4">
    <source>
        <dbReference type="ARBA" id="ARBA00023136"/>
    </source>
</evidence>